<protein>
    <submittedName>
        <fullName evidence="10">Protein scylla</fullName>
    </submittedName>
</protein>
<dbReference type="GO" id="GO:0032006">
    <property type="term" value="P:regulation of TOR signaling"/>
    <property type="evidence" value="ECO:0007669"/>
    <property type="project" value="UniProtKB-ARBA"/>
</dbReference>
<evidence type="ECO:0000256" key="4">
    <source>
        <dbReference type="ARBA" id="ARBA00022490"/>
    </source>
</evidence>
<keyword evidence="3" id="KW-0217">Developmental protein</keyword>
<keyword evidence="5" id="KW-0053">Apoptosis</keyword>
<dbReference type="EnsemblMetazoa" id="MDOA002037-RA">
    <property type="protein sequence ID" value="MDOA002037-PA"/>
    <property type="gene ID" value="MDOA002037"/>
</dbReference>
<dbReference type="KEGG" id="mde:101900107"/>
<comment type="subcellular location">
    <subcellularLocation>
        <location evidence="1">Cytoplasm</location>
    </subcellularLocation>
</comment>
<dbReference type="PANTHER" id="PTHR12478">
    <property type="entry name" value="DNA-DAMAGE-INDUCIBLE TRANSCRIPT 4 PROTEIN DDIT4"/>
    <property type="match status" value="1"/>
</dbReference>
<dbReference type="eggNOG" id="ENOG502R3EE">
    <property type="taxonomic scope" value="Eukaryota"/>
</dbReference>
<dbReference type="Proteomes" id="UP001652621">
    <property type="component" value="Unplaced"/>
</dbReference>
<organism evidence="8">
    <name type="scientific">Musca domestica</name>
    <name type="common">House fly</name>
    <dbReference type="NCBI Taxonomy" id="7370"/>
    <lineage>
        <taxon>Eukaryota</taxon>
        <taxon>Metazoa</taxon>
        <taxon>Ecdysozoa</taxon>
        <taxon>Arthropoda</taxon>
        <taxon>Hexapoda</taxon>
        <taxon>Insecta</taxon>
        <taxon>Pterygota</taxon>
        <taxon>Neoptera</taxon>
        <taxon>Endopterygota</taxon>
        <taxon>Diptera</taxon>
        <taxon>Brachycera</taxon>
        <taxon>Muscomorpha</taxon>
        <taxon>Muscoidea</taxon>
        <taxon>Muscidae</taxon>
        <taxon>Musca</taxon>
    </lineage>
</organism>
<dbReference type="RefSeq" id="XP_005188380.1">
    <property type="nucleotide sequence ID" value="XM_005188323.3"/>
</dbReference>
<keyword evidence="4" id="KW-0963">Cytoplasm</keyword>
<reference evidence="8" key="1">
    <citation type="submission" date="2020-05" db="UniProtKB">
        <authorList>
            <consortium name="EnsemblMetazoa"/>
        </authorList>
    </citation>
    <scope>IDENTIFICATION</scope>
    <source>
        <strain evidence="8">Aabys</strain>
    </source>
</reference>
<evidence type="ECO:0000313" key="10">
    <source>
        <dbReference type="RefSeq" id="XP_005188380.1"/>
    </source>
</evidence>
<evidence type="ECO:0000256" key="3">
    <source>
        <dbReference type="ARBA" id="ARBA00022473"/>
    </source>
</evidence>
<dbReference type="GO" id="GO:0045926">
    <property type="term" value="P:negative regulation of growth"/>
    <property type="evidence" value="ECO:0007669"/>
    <property type="project" value="UniProtKB-ARBA"/>
</dbReference>
<evidence type="ECO:0000256" key="6">
    <source>
        <dbReference type="ARBA" id="ARBA00059352"/>
    </source>
</evidence>
<evidence type="ECO:0000256" key="5">
    <source>
        <dbReference type="ARBA" id="ARBA00022703"/>
    </source>
</evidence>
<dbReference type="Pfam" id="PF07809">
    <property type="entry name" value="RTP801_C"/>
    <property type="match status" value="1"/>
</dbReference>
<reference evidence="10" key="2">
    <citation type="submission" date="2025-04" db="UniProtKB">
        <authorList>
            <consortium name="RefSeq"/>
        </authorList>
    </citation>
    <scope>IDENTIFICATION</scope>
    <source>
        <strain evidence="10">Aabys</strain>
    </source>
</reference>
<dbReference type="GeneID" id="101900107"/>
<dbReference type="GO" id="GO:0008258">
    <property type="term" value="P:head involution"/>
    <property type="evidence" value="ECO:0007669"/>
    <property type="project" value="UniProtKB-ARBA"/>
</dbReference>
<dbReference type="GO" id="GO:0005737">
    <property type="term" value="C:cytoplasm"/>
    <property type="evidence" value="ECO:0007669"/>
    <property type="project" value="UniProtKB-SubCell"/>
</dbReference>
<proteinExistence type="inferred from homology"/>
<keyword evidence="9" id="KW-1185">Reference proteome</keyword>
<feature type="region of interest" description="Disordered" evidence="7">
    <location>
        <begin position="28"/>
        <end position="48"/>
    </location>
</feature>
<dbReference type="VEuPathDB" id="VectorBase:MDOMA2_013684"/>
<gene>
    <name evidence="8" type="primary">101900107</name>
    <name evidence="10" type="synonym">LOC101900107</name>
</gene>
<evidence type="ECO:0000256" key="1">
    <source>
        <dbReference type="ARBA" id="ARBA00004496"/>
    </source>
</evidence>
<comment type="function">
    <text evidence="6">Inhibits cell growth by regulating the Tor pathway upstream of the Tsc1-Tsc2 complex and downstream of Akt1. Acts as a cell death activator during head development.</text>
</comment>
<dbReference type="GO" id="GO:0006979">
    <property type="term" value="P:response to oxidative stress"/>
    <property type="evidence" value="ECO:0007669"/>
    <property type="project" value="UniProtKB-ARBA"/>
</dbReference>
<dbReference type="Gene3D" id="3.90.470.40">
    <property type="entry name" value="RTP801-like"/>
    <property type="match status" value="1"/>
</dbReference>
<feature type="region of interest" description="Disordered" evidence="7">
    <location>
        <begin position="64"/>
        <end position="102"/>
    </location>
</feature>
<evidence type="ECO:0000313" key="9">
    <source>
        <dbReference type="Proteomes" id="UP001652621"/>
    </source>
</evidence>
<evidence type="ECO:0000313" key="8">
    <source>
        <dbReference type="EnsemblMetazoa" id="MDOA002037-PA"/>
    </source>
</evidence>
<comment type="similarity">
    <text evidence="2">Belongs to the DDIT4 family.</text>
</comment>
<sequence>MKMEILAVQQFYHPSDFAGLGSNKIRDWTSPLTPPPEATTKATTNLPYNQTNTVNKMKCSINNQKNKRLSESQSKRTPTSPVLASTATNPKNTNSNQGTTTTHNNIYYSEDFDATAINDLSLRLLDELRAAKSRHLSCTEVSLPCDLTPRIAAEILRLSEKEPCGLRGCTIYIEFEDEPNNSRRIASLKLDKETVSTFEIYLTLRQDHRGWTALLPQFMKGLSRTITISPEFNITKNKLYSPLMSSSYSYTSSKAISTPTA</sequence>
<dbReference type="OrthoDB" id="10018535at2759"/>
<evidence type="ECO:0000256" key="7">
    <source>
        <dbReference type="SAM" id="MobiDB-lite"/>
    </source>
</evidence>
<dbReference type="FunFam" id="3.90.470.40:FF:000003">
    <property type="entry name" value="Charybde, isoform E"/>
    <property type="match status" value="1"/>
</dbReference>
<dbReference type="GO" id="GO:0006915">
    <property type="term" value="P:apoptotic process"/>
    <property type="evidence" value="ECO:0007669"/>
    <property type="project" value="UniProtKB-KW"/>
</dbReference>
<evidence type="ECO:0000256" key="2">
    <source>
        <dbReference type="ARBA" id="ARBA00010670"/>
    </source>
</evidence>
<dbReference type="InterPro" id="IPR012918">
    <property type="entry name" value="RTP801-like"/>
</dbReference>
<dbReference type="AlphaFoldDB" id="A0A1I8M7F8"/>
<dbReference type="GO" id="GO:0009968">
    <property type="term" value="P:negative regulation of signal transduction"/>
    <property type="evidence" value="ECO:0007669"/>
    <property type="project" value="InterPro"/>
</dbReference>
<dbReference type="PANTHER" id="PTHR12478:SF16">
    <property type="entry name" value="PROTEIN CHARYBDE-RELATED"/>
    <property type="match status" value="1"/>
</dbReference>
<name>A0A1I8M7F8_MUSDO</name>
<feature type="compositionally biased region" description="Polar residues" evidence="7">
    <location>
        <begin position="75"/>
        <end position="102"/>
    </location>
</feature>
<dbReference type="InterPro" id="IPR038281">
    <property type="entry name" value="RTP801-like_C_sf"/>
</dbReference>
<dbReference type="VEuPathDB" id="VectorBase:MDOA002037"/>
<accession>A0A1I8M7F8</accession>